<dbReference type="Pfam" id="PF00027">
    <property type="entry name" value="cNMP_binding"/>
    <property type="match status" value="1"/>
</dbReference>
<accession>A0A420FWT6</accession>
<evidence type="ECO:0000313" key="2">
    <source>
        <dbReference type="EMBL" id="RKF37381.1"/>
    </source>
</evidence>
<organism evidence="2 3">
    <name type="scientific">Sphingobacterium siyangense</name>
    <dbReference type="NCBI Taxonomy" id="459529"/>
    <lineage>
        <taxon>Bacteria</taxon>
        <taxon>Pseudomonadati</taxon>
        <taxon>Bacteroidota</taxon>
        <taxon>Sphingobacteriia</taxon>
        <taxon>Sphingobacteriales</taxon>
        <taxon>Sphingobacteriaceae</taxon>
        <taxon>Sphingobacterium</taxon>
    </lineage>
</organism>
<dbReference type="Proteomes" id="UP000286402">
    <property type="component" value="Unassembled WGS sequence"/>
</dbReference>
<evidence type="ECO:0000313" key="3">
    <source>
        <dbReference type="Proteomes" id="UP000286402"/>
    </source>
</evidence>
<dbReference type="InterPro" id="IPR000595">
    <property type="entry name" value="cNMP-bd_dom"/>
</dbReference>
<comment type="caution">
    <text evidence="2">The sequence shown here is derived from an EMBL/GenBank/DDBJ whole genome shotgun (WGS) entry which is preliminary data.</text>
</comment>
<dbReference type="InterPro" id="IPR014710">
    <property type="entry name" value="RmlC-like_jellyroll"/>
</dbReference>
<reference evidence="2 3" key="1">
    <citation type="submission" date="2016-07" db="EMBL/GenBank/DDBJ databases">
        <title>Genome analysis of Sphingobacterium siyangense T12B17.</title>
        <authorList>
            <person name="Xu D."/>
            <person name="Su Y."/>
            <person name="Zheng S."/>
        </authorList>
    </citation>
    <scope>NUCLEOTIDE SEQUENCE [LARGE SCALE GENOMIC DNA]</scope>
    <source>
        <strain evidence="2 3">T12B17</strain>
    </source>
</reference>
<dbReference type="SMART" id="SM00100">
    <property type="entry name" value="cNMP"/>
    <property type="match status" value="1"/>
</dbReference>
<proteinExistence type="predicted"/>
<dbReference type="SUPFAM" id="SSF51206">
    <property type="entry name" value="cAMP-binding domain-like"/>
    <property type="match status" value="1"/>
</dbReference>
<sequence length="191" mass="22235">MHAKFIQLIKQHSQLSEPEIDLCKTYMEPVRYAKHQIIEEEGKVPAYLYFVVSGFVRLFHYNDKGDELTTHINCPPGFICSYQNFSNQTRSEENLESITDCELLRITKANLDMLTAQSPAFKDFSVYVFQQALSYNEKRSKELATLTAEKRYLKLMAEQPDLLHNVPMQYIASFLGMNPKSLSRIRKQIVR</sequence>
<dbReference type="Gene3D" id="2.60.120.10">
    <property type="entry name" value="Jelly Rolls"/>
    <property type="match status" value="1"/>
</dbReference>
<dbReference type="EMBL" id="MCAQ01000012">
    <property type="protein sequence ID" value="RKF37381.1"/>
    <property type="molecule type" value="Genomic_DNA"/>
</dbReference>
<name>A0A420FWT6_9SPHI</name>
<protein>
    <submittedName>
        <fullName evidence="2">Cyclic nucleotide-binding protein</fullName>
    </submittedName>
</protein>
<gene>
    <name evidence="2" type="ORF">BCY89_04395</name>
</gene>
<dbReference type="CDD" id="cd00038">
    <property type="entry name" value="CAP_ED"/>
    <property type="match status" value="1"/>
</dbReference>
<feature type="domain" description="Cyclic nucleotide-binding" evidence="1">
    <location>
        <begin position="11"/>
        <end position="133"/>
    </location>
</feature>
<dbReference type="InterPro" id="IPR018490">
    <property type="entry name" value="cNMP-bd_dom_sf"/>
</dbReference>
<evidence type="ECO:0000259" key="1">
    <source>
        <dbReference type="SMART" id="SM00100"/>
    </source>
</evidence>
<dbReference type="RefSeq" id="WP_120334409.1">
    <property type="nucleotide sequence ID" value="NZ_MCAQ01000012.1"/>
</dbReference>
<dbReference type="AlphaFoldDB" id="A0A420FWT6"/>
<keyword evidence="3" id="KW-1185">Reference proteome</keyword>